<protein>
    <submittedName>
        <fullName evidence="1">Uncharacterized protein</fullName>
    </submittedName>
</protein>
<dbReference type="AlphaFoldDB" id="D6X1R0"/>
<dbReference type="InParanoid" id="D6X1R0"/>
<name>D6X1R0_TRICA</name>
<evidence type="ECO:0000313" key="1">
    <source>
        <dbReference type="EMBL" id="EFA10148.1"/>
    </source>
</evidence>
<proteinExistence type="predicted"/>
<gene>
    <name evidence="1" type="primary">GLEAN_12335</name>
    <name evidence="1" type="ORF">TcasGA2_TC012335</name>
</gene>
<dbReference type="Proteomes" id="UP000007266">
    <property type="component" value="Linkage group 9"/>
</dbReference>
<dbReference type="EMBL" id="KQ971371">
    <property type="protein sequence ID" value="EFA10148.1"/>
    <property type="molecule type" value="Genomic_DNA"/>
</dbReference>
<accession>D6X1R0</accession>
<reference evidence="1 2" key="2">
    <citation type="journal article" date="2010" name="Nucleic Acids Res.">
        <title>BeetleBase in 2010: revisions to provide comprehensive genomic information for Tribolium castaneum.</title>
        <authorList>
            <person name="Kim H.S."/>
            <person name="Murphy T."/>
            <person name="Xia J."/>
            <person name="Caragea D."/>
            <person name="Park Y."/>
            <person name="Beeman R.W."/>
            <person name="Lorenzen M.D."/>
            <person name="Butcher S."/>
            <person name="Manak J.R."/>
            <person name="Brown S.J."/>
        </authorList>
    </citation>
    <scope>GENOME REANNOTATION</scope>
    <source>
        <strain evidence="1 2">Georgia GA2</strain>
    </source>
</reference>
<keyword evidence="2" id="KW-1185">Reference proteome</keyword>
<evidence type="ECO:0000313" key="2">
    <source>
        <dbReference type="Proteomes" id="UP000007266"/>
    </source>
</evidence>
<dbReference type="HOGENOM" id="CLU_2336334_0_0_1"/>
<reference evidence="1 2" key="1">
    <citation type="journal article" date="2008" name="Nature">
        <title>The genome of the model beetle and pest Tribolium castaneum.</title>
        <authorList>
            <consortium name="Tribolium Genome Sequencing Consortium"/>
            <person name="Richards S."/>
            <person name="Gibbs R.A."/>
            <person name="Weinstock G.M."/>
            <person name="Brown S.J."/>
            <person name="Denell R."/>
            <person name="Beeman R.W."/>
            <person name="Gibbs R."/>
            <person name="Beeman R.W."/>
            <person name="Brown S.J."/>
            <person name="Bucher G."/>
            <person name="Friedrich M."/>
            <person name="Grimmelikhuijzen C.J."/>
            <person name="Klingler M."/>
            <person name="Lorenzen M."/>
            <person name="Richards S."/>
            <person name="Roth S."/>
            <person name="Schroder R."/>
            <person name="Tautz D."/>
            <person name="Zdobnov E.M."/>
            <person name="Muzny D."/>
            <person name="Gibbs R.A."/>
            <person name="Weinstock G.M."/>
            <person name="Attaway T."/>
            <person name="Bell S."/>
            <person name="Buhay C.J."/>
            <person name="Chandrabose M.N."/>
            <person name="Chavez D."/>
            <person name="Clerk-Blankenburg K.P."/>
            <person name="Cree A."/>
            <person name="Dao M."/>
            <person name="Davis C."/>
            <person name="Chacko J."/>
            <person name="Dinh H."/>
            <person name="Dugan-Rocha S."/>
            <person name="Fowler G."/>
            <person name="Garner T.T."/>
            <person name="Garnes J."/>
            <person name="Gnirke A."/>
            <person name="Hawes A."/>
            <person name="Hernandez J."/>
            <person name="Hines S."/>
            <person name="Holder M."/>
            <person name="Hume J."/>
            <person name="Jhangiani S.N."/>
            <person name="Joshi V."/>
            <person name="Khan Z.M."/>
            <person name="Jackson L."/>
            <person name="Kovar C."/>
            <person name="Kowis A."/>
            <person name="Lee S."/>
            <person name="Lewis L.R."/>
            <person name="Margolis J."/>
            <person name="Morgan M."/>
            <person name="Nazareth L.V."/>
            <person name="Nguyen N."/>
            <person name="Okwuonu G."/>
            <person name="Parker D."/>
            <person name="Richards S."/>
            <person name="Ruiz S.J."/>
            <person name="Santibanez J."/>
            <person name="Savard J."/>
            <person name="Scherer S.E."/>
            <person name="Schneider B."/>
            <person name="Sodergren E."/>
            <person name="Tautz D."/>
            <person name="Vattahil S."/>
            <person name="Villasana D."/>
            <person name="White C.S."/>
            <person name="Wright R."/>
            <person name="Park Y."/>
            <person name="Beeman R.W."/>
            <person name="Lord J."/>
            <person name="Oppert B."/>
            <person name="Lorenzen M."/>
            <person name="Brown S."/>
            <person name="Wang L."/>
            <person name="Savard J."/>
            <person name="Tautz D."/>
            <person name="Richards S."/>
            <person name="Weinstock G."/>
            <person name="Gibbs R.A."/>
            <person name="Liu Y."/>
            <person name="Worley K."/>
            <person name="Weinstock G."/>
            <person name="Elsik C.G."/>
            <person name="Reese J.T."/>
            <person name="Elhaik E."/>
            <person name="Landan G."/>
            <person name="Graur D."/>
            <person name="Arensburger P."/>
            <person name="Atkinson P."/>
            <person name="Beeman R.W."/>
            <person name="Beidler J."/>
            <person name="Brown S.J."/>
            <person name="Demuth J.P."/>
            <person name="Drury D.W."/>
            <person name="Du Y.Z."/>
            <person name="Fujiwara H."/>
            <person name="Lorenzen M."/>
            <person name="Maselli V."/>
            <person name="Osanai M."/>
            <person name="Park Y."/>
            <person name="Robertson H.M."/>
            <person name="Tu Z."/>
            <person name="Wang J.J."/>
            <person name="Wang S."/>
            <person name="Richards S."/>
            <person name="Song H."/>
            <person name="Zhang L."/>
            <person name="Sodergren E."/>
            <person name="Werner D."/>
            <person name="Stanke M."/>
            <person name="Morgenstern B."/>
            <person name="Solovyev V."/>
            <person name="Kosarev P."/>
            <person name="Brown G."/>
            <person name="Chen H.C."/>
            <person name="Ermolaeva O."/>
            <person name="Hlavina W."/>
            <person name="Kapustin Y."/>
            <person name="Kiryutin B."/>
            <person name="Kitts P."/>
            <person name="Maglott D."/>
            <person name="Pruitt K."/>
            <person name="Sapojnikov V."/>
            <person name="Souvorov A."/>
            <person name="Mackey A.J."/>
            <person name="Waterhouse R.M."/>
            <person name="Wyder S."/>
            <person name="Zdobnov E.M."/>
            <person name="Zdobnov E.M."/>
            <person name="Wyder S."/>
            <person name="Kriventseva E.V."/>
            <person name="Kadowaki T."/>
            <person name="Bork P."/>
            <person name="Aranda M."/>
            <person name="Bao R."/>
            <person name="Beermann A."/>
            <person name="Berns N."/>
            <person name="Bolognesi R."/>
            <person name="Bonneton F."/>
            <person name="Bopp D."/>
            <person name="Brown S.J."/>
            <person name="Bucher G."/>
            <person name="Butts T."/>
            <person name="Chaumot A."/>
            <person name="Denell R.E."/>
            <person name="Ferrier D.E."/>
            <person name="Friedrich M."/>
            <person name="Gordon C.M."/>
            <person name="Jindra M."/>
            <person name="Klingler M."/>
            <person name="Lan Q."/>
            <person name="Lattorff H.M."/>
            <person name="Laudet V."/>
            <person name="von Levetsow C."/>
            <person name="Liu Z."/>
            <person name="Lutz R."/>
            <person name="Lynch J.A."/>
            <person name="da Fonseca R.N."/>
            <person name="Posnien N."/>
            <person name="Reuter R."/>
            <person name="Roth S."/>
            <person name="Savard J."/>
            <person name="Schinko J.B."/>
            <person name="Schmitt C."/>
            <person name="Schoppmeier M."/>
            <person name="Schroder R."/>
            <person name="Shippy T.D."/>
            <person name="Simonnet F."/>
            <person name="Marques-Souza H."/>
            <person name="Tautz D."/>
            <person name="Tomoyasu Y."/>
            <person name="Trauner J."/>
            <person name="Van der Zee M."/>
            <person name="Vervoort M."/>
            <person name="Wittkopp N."/>
            <person name="Wimmer E.A."/>
            <person name="Yang X."/>
            <person name="Jones A.K."/>
            <person name="Sattelle D.B."/>
            <person name="Ebert P.R."/>
            <person name="Nelson D."/>
            <person name="Scott J.G."/>
            <person name="Beeman R.W."/>
            <person name="Muthukrishnan S."/>
            <person name="Kramer K.J."/>
            <person name="Arakane Y."/>
            <person name="Beeman R.W."/>
            <person name="Zhu Q."/>
            <person name="Hogenkamp D."/>
            <person name="Dixit R."/>
            <person name="Oppert B."/>
            <person name="Jiang H."/>
            <person name="Zou Z."/>
            <person name="Marshall J."/>
            <person name="Elpidina E."/>
            <person name="Vinokurov K."/>
            <person name="Oppert C."/>
            <person name="Zou Z."/>
            <person name="Evans J."/>
            <person name="Lu Z."/>
            <person name="Zhao P."/>
            <person name="Sumathipala N."/>
            <person name="Altincicek B."/>
            <person name="Vilcinskas A."/>
            <person name="Williams M."/>
            <person name="Hultmark D."/>
            <person name="Hetru C."/>
            <person name="Jiang H."/>
            <person name="Grimmelikhuijzen C.J."/>
            <person name="Hauser F."/>
            <person name="Cazzamali G."/>
            <person name="Williamson M."/>
            <person name="Park Y."/>
            <person name="Li B."/>
            <person name="Tanaka Y."/>
            <person name="Predel R."/>
            <person name="Neupert S."/>
            <person name="Schachtner J."/>
            <person name="Verleyen P."/>
            <person name="Raible F."/>
            <person name="Bork P."/>
            <person name="Friedrich M."/>
            <person name="Walden K.K."/>
            <person name="Robertson H.M."/>
            <person name="Angeli S."/>
            <person name="Foret S."/>
            <person name="Bucher G."/>
            <person name="Schuetz S."/>
            <person name="Maleszka R."/>
            <person name="Wimmer E.A."/>
            <person name="Beeman R.W."/>
            <person name="Lorenzen M."/>
            <person name="Tomoyasu Y."/>
            <person name="Miller S.C."/>
            <person name="Grossmann D."/>
            <person name="Bucher G."/>
        </authorList>
    </citation>
    <scope>NUCLEOTIDE SEQUENCE [LARGE SCALE GENOMIC DNA]</scope>
    <source>
        <strain evidence="1 2">Georgia GA2</strain>
    </source>
</reference>
<organism evidence="1 2">
    <name type="scientific">Tribolium castaneum</name>
    <name type="common">Red flour beetle</name>
    <dbReference type="NCBI Taxonomy" id="7070"/>
    <lineage>
        <taxon>Eukaryota</taxon>
        <taxon>Metazoa</taxon>
        <taxon>Ecdysozoa</taxon>
        <taxon>Arthropoda</taxon>
        <taxon>Hexapoda</taxon>
        <taxon>Insecta</taxon>
        <taxon>Pterygota</taxon>
        <taxon>Neoptera</taxon>
        <taxon>Endopterygota</taxon>
        <taxon>Coleoptera</taxon>
        <taxon>Polyphaga</taxon>
        <taxon>Cucujiformia</taxon>
        <taxon>Tenebrionidae</taxon>
        <taxon>Tenebrionidae incertae sedis</taxon>
        <taxon>Tribolium</taxon>
    </lineage>
</organism>
<sequence length="98" mass="10940">MMNFNSCGKKPILIDLITSPPSLFTISSRIEEKSCETRRTSSCPFPGAVFARIVFIPDLSNELRVILSGVIRKKKFEELHSKAKNMAWAPLEAANLSN</sequence>